<protein>
    <recommendedName>
        <fullName evidence="5">DUF3899 domain-containing protein</fullName>
    </recommendedName>
</protein>
<feature type="region of interest" description="Disordered" evidence="1">
    <location>
        <begin position="68"/>
        <end position="90"/>
    </location>
</feature>
<feature type="transmembrane region" description="Helical" evidence="2">
    <location>
        <begin position="38"/>
        <end position="58"/>
    </location>
</feature>
<keyword evidence="2" id="KW-0472">Membrane</keyword>
<dbReference type="EMBL" id="JACEFG010000003">
    <property type="protein sequence ID" value="MBA2176060.1"/>
    <property type="molecule type" value="Genomic_DNA"/>
</dbReference>
<accession>A0A838CVS0</accession>
<reference evidence="3 4" key="1">
    <citation type="journal article" date="2004" name="Extremophiles">
        <title>Halobacillus locisalis sp. nov., a halophilic bacterium isolated from a marine solar saltern of the Yellow Sea in Korea.</title>
        <authorList>
            <person name="Yoon J.H."/>
            <person name="Kang K.H."/>
            <person name="Oh T.K."/>
            <person name="Park Y.H."/>
        </authorList>
    </citation>
    <scope>NUCLEOTIDE SEQUENCE [LARGE SCALE GENOMIC DNA]</scope>
    <source>
        <strain evidence="3 4">KCTC 3788</strain>
    </source>
</reference>
<evidence type="ECO:0000256" key="2">
    <source>
        <dbReference type="SAM" id="Phobius"/>
    </source>
</evidence>
<proteinExistence type="predicted"/>
<organism evidence="3 4">
    <name type="scientific">Halobacillus locisalis</name>
    <dbReference type="NCBI Taxonomy" id="220753"/>
    <lineage>
        <taxon>Bacteria</taxon>
        <taxon>Bacillati</taxon>
        <taxon>Bacillota</taxon>
        <taxon>Bacilli</taxon>
        <taxon>Bacillales</taxon>
        <taxon>Bacillaceae</taxon>
        <taxon>Halobacillus</taxon>
    </lineage>
</organism>
<evidence type="ECO:0008006" key="5">
    <source>
        <dbReference type="Google" id="ProtNLM"/>
    </source>
</evidence>
<keyword evidence="4" id="KW-1185">Reference proteome</keyword>
<keyword evidence="2" id="KW-1133">Transmembrane helix</keyword>
<sequence>MLKRMQSILLIVSLNYLLLTVLSLIFNSRISMEFLGNWGLLTGLVILISALPLHKVVYYGGRGMAGSQTPEIPPDEHIHEKVKKKSKRSGDFNRFQDSLTISGVIVLVISFMII</sequence>
<keyword evidence="2" id="KW-0812">Transmembrane</keyword>
<dbReference type="RefSeq" id="WP_181473102.1">
    <property type="nucleotide sequence ID" value="NZ_JACEFG010000003.1"/>
</dbReference>
<dbReference type="AlphaFoldDB" id="A0A838CVS0"/>
<dbReference type="Proteomes" id="UP000571017">
    <property type="component" value="Unassembled WGS sequence"/>
</dbReference>
<evidence type="ECO:0000313" key="4">
    <source>
        <dbReference type="Proteomes" id="UP000571017"/>
    </source>
</evidence>
<evidence type="ECO:0000313" key="3">
    <source>
        <dbReference type="EMBL" id="MBA2176060.1"/>
    </source>
</evidence>
<name>A0A838CVS0_9BACI</name>
<evidence type="ECO:0000256" key="1">
    <source>
        <dbReference type="SAM" id="MobiDB-lite"/>
    </source>
</evidence>
<gene>
    <name evidence="3" type="ORF">H0266_14280</name>
</gene>
<comment type="caution">
    <text evidence="3">The sequence shown here is derived from an EMBL/GenBank/DDBJ whole genome shotgun (WGS) entry which is preliminary data.</text>
</comment>
<feature type="transmembrane region" description="Helical" evidence="2">
    <location>
        <begin position="7"/>
        <end position="26"/>
    </location>
</feature>